<dbReference type="AlphaFoldDB" id="A0A4Y2T2Q5"/>
<keyword evidence="2" id="KW-1185">Reference proteome</keyword>
<gene>
    <name evidence="1" type="ORF">AVEN_162422_1</name>
</gene>
<proteinExistence type="predicted"/>
<dbReference type="EMBL" id="BGPR01024920">
    <property type="protein sequence ID" value="GBN93385.1"/>
    <property type="molecule type" value="Genomic_DNA"/>
</dbReference>
<organism evidence="1 2">
    <name type="scientific">Araneus ventricosus</name>
    <name type="common">Orbweaver spider</name>
    <name type="synonym">Epeira ventricosa</name>
    <dbReference type="NCBI Taxonomy" id="182803"/>
    <lineage>
        <taxon>Eukaryota</taxon>
        <taxon>Metazoa</taxon>
        <taxon>Ecdysozoa</taxon>
        <taxon>Arthropoda</taxon>
        <taxon>Chelicerata</taxon>
        <taxon>Arachnida</taxon>
        <taxon>Araneae</taxon>
        <taxon>Araneomorphae</taxon>
        <taxon>Entelegynae</taxon>
        <taxon>Araneoidea</taxon>
        <taxon>Araneidae</taxon>
        <taxon>Araneus</taxon>
    </lineage>
</organism>
<dbReference type="Proteomes" id="UP000499080">
    <property type="component" value="Unassembled WGS sequence"/>
</dbReference>
<evidence type="ECO:0000313" key="1">
    <source>
        <dbReference type="EMBL" id="GBN93385.1"/>
    </source>
</evidence>
<evidence type="ECO:0000313" key="2">
    <source>
        <dbReference type="Proteomes" id="UP000499080"/>
    </source>
</evidence>
<comment type="caution">
    <text evidence="1">The sequence shown here is derived from an EMBL/GenBank/DDBJ whole genome shotgun (WGS) entry which is preliminary data.</text>
</comment>
<name>A0A4Y2T2Q5_ARAVE</name>
<accession>A0A4Y2T2Q5</accession>
<reference evidence="1 2" key="1">
    <citation type="journal article" date="2019" name="Sci. Rep.">
        <title>Orb-weaving spider Araneus ventricosus genome elucidates the spidroin gene catalogue.</title>
        <authorList>
            <person name="Kono N."/>
            <person name="Nakamura H."/>
            <person name="Ohtoshi R."/>
            <person name="Moran D.A.P."/>
            <person name="Shinohara A."/>
            <person name="Yoshida Y."/>
            <person name="Fujiwara M."/>
            <person name="Mori M."/>
            <person name="Tomita M."/>
            <person name="Arakawa K."/>
        </authorList>
    </citation>
    <scope>NUCLEOTIDE SEQUENCE [LARGE SCALE GENOMIC DNA]</scope>
</reference>
<protein>
    <submittedName>
        <fullName evidence="1">Uncharacterized protein</fullName>
    </submittedName>
</protein>
<sequence length="98" mass="11037">MDSRRNVGTHHTTVSFRVCACPDSGNGIRNITPPSPLYNLTLLPTKDVQKIAGAENRRKAKERENKVICPHFVIVAKKTNEGIELSHYHPPLREHIQS</sequence>